<keyword evidence="2" id="KW-1185">Reference proteome</keyword>
<dbReference type="RefSeq" id="WP_205143934.1">
    <property type="nucleotide sequence ID" value="NZ_JAFBDN010000014.1"/>
</dbReference>
<sequence>MVSFGWFATNQGQLTRQLRDKERVVEKIRLEKEASDQAIEAFYEKTKRV</sequence>
<comment type="caution">
    <text evidence="1">The sequence shown here is derived from an EMBL/GenBank/DDBJ whole genome shotgun (WGS) entry which is preliminary data.</text>
</comment>
<reference evidence="1" key="1">
    <citation type="submission" date="2021-04" db="EMBL/GenBank/DDBJ databases">
        <title>Taxonomic assessment of Weissella genus.</title>
        <authorList>
            <person name="Fanelli F."/>
            <person name="Chieffi D."/>
            <person name="Dell'Aquila A."/>
            <person name="Gyu-Sung C."/>
            <person name="Franz C.M.A.P."/>
            <person name="Fusco V."/>
        </authorList>
    </citation>
    <scope>NUCLEOTIDE SEQUENCE</scope>
    <source>
        <strain evidence="1">LMG 25373</strain>
    </source>
</reference>
<proteinExistence type="predicted"/>
<organism evidence="1 2">
    <name type="scientific">Periweissella beninensis</name>
    <dbReference type="NCBI Taxonomy" id="504936"/>
    <lineage>
        <taxon>Bacteria</taxon>
        <taxon>Bacillati</taxon>
        <taxon>Bacillota</taxon>
        <taxon>Bacilli</taxon>
        <taxon>Lactobacillales</taxon>
        <taxon>Lactobacillaceae</taxon>
        <taxon>Periweissella</taxon>
    </lineage>
</organism>
<gene>
    <name evidence="1" type="ORF">KAK10_08960</name>
</gene>
<name>A0ABT0VJL3_9LACO</name>
<dbReference type="EMBL" id="JAGMVS010000074">
    <property type="protein sequence ID" value="MCM2438027.1"/>
    <property type="molecule type" value="Genomic_DNA"/>
</dbReference>
<accession>A0ABT0VJL3</accession>
<evidence type="ECO:0000313" key="1">
    <source>
        <dbReference type="EMBL" id="MCM2438027.1"/>
    </source>
</evidence>
<evidence type="ECO:0000313" key="2">
    <source>
        <dbReference type="Proteomes" id="UP001057481"/>
    </source>
</evidence>
<protein>
    <submittedName>
        <fullName evidence="1">Uncharacterized protein</fullName>
    </submittedName>
</protein>
<dbReference type="Proteomes" id="UP001057481">
    <property type="component" value="Unassembled WGS sequence"/>
</dbReference>